<keyword evidence="3 6" id="KW-0812">Transmembrane</keyword>
<dbReference type="PROSITE" id="PS51257">
    <property type="entry name" value="PROKAR_LIPOPROTEIN"/>
    <property type="match status" value="1"/>
</dbReference>
<dbReference type="InterPro" id="IPR050250">
    <property type="entry name" value="Macrolide_Exporter_MacB"/>
</dbReference>
<dbReference type="InterPro" id="IPR001917">
    <property type="entry name" value="Aminotrans_II_pyridoxalP_BS"/>
</dbReference>
<evidence type="ECO:0000256" key="2">
    <source>
        <dbReference type="ARBA" id="ARBA00022475"/>
    </source>
</evidence>
<dbReference type="PANTHER" id="PTHR30572:SF18">
    <property type="entry name" value="ABC-TYPE MACROLIDE FAMILY EXPORT SYSTEM PERMEASE COMPONENT 2"/>
    <property type="match status" value="1"/>
</dbReference>
<keyword evidence="4 6" id="KW-1133">Transmembrane helix</keyword>
<feature type="transmembrane region" description="Helical" evidence="6">
    <location>
        <begin position="438"/>
        <end position="457"/>
    </location>
</feature>
<feature type="transmembrane region" description="Helical" evidence="6">
    <location>
        <begin position="297"/>
        <end position="321"/>
    </location>
</feature>
<feature type="domain" description="ABC3 transporter permease C-terminal" evidence="7">
    <location>
        <begin position="690"/>
        <end position="802"/>
    </location>
</feature>
<evidence type="ECO:0000256" key="6">
    <source>
        <dbReference type="SAM" id="Phobius"/>
    </source>
</evidence>
<dbReference type="InterPro" id="IPR003838">
    <property type="entry name" value="ABC3_permease_C"/>
</dbReference>
<reference evidence="10" key="1">
    <citation type="journal article" date="2019" name="Int. J. Syst. Evol. Microbiol.">
        <title>The Global Catalogue of Microorganisms (GCM) 10K type strain sequencing project: providing services to taxonomists for standard genome sequencing and annotation.</title>
        <authorList>
            <consortium name="The Broad Institute Genomics Platform"/>
            <consortium name="The Broad Institute Genome Sequencing Center for Infectious Disease"/>
            <person name="Wu L."/>
            <person name="Ma J."/>
        </authorList>
    </citation>
    <scope>NUCLEOTIDE SEQUENCE [LARGE SCALE GENOMIC DNA]</scope>
    <source>
        <strain evidence="10">JCM 31920</strain>
    </source>
</reference>
<proteinExistence type="predicted"/>
<evidence type="ECO:0000259" key="8">
    <source>
        <dbReference type="Pfam" id="PF12704"/>
    </source>
</evidence>
<evidence type="ECO:0000313" key="10">
    <source>
        <dbReference type="Proteomes" id="UP001501508"/>
    </source>
</evidence>
<feature type="transmembrane region" description="Helical" evidence="6">
    <location>
        <begin position="772"/>
        <end position="795"/>
    </location>
</feature>
<sequence length="809" mass="89831">MIRNIFKDAFRSLTQNKATTLVNMAGLVLGITSCIVIYLVTSYELSFNKVHPEGDRIFRLVGKSQINPSQPWHPVGFVPNAVPEAIRDEIGGLGTVVAFHNISANIEVPVGKEKPLRFAENRAGEIIATEPAYFEVFPYKWLAGNPEQALRKPFEVVLTDLRAKLFFGDQPPAALLGRELVYLDSVRVTVVGIVQTPTGPTDLKFTDFISFPTIKASPLKRNIDLSAWNDIWSASQAYVKLPAGSRPEQFTGAFDKFGKEHYQGDFKFTPSFQPLSDLHFNEDYQDNYSRKAHLPTLYGLMVIAGFILLVAAVNFINLATAQAARRAKGVGIRKVLGGSRKMLLTQFLAETGIVTVLAVLIALLLTGPVIRLFEGFVPPGMTYKFLSGPTLLFLGCIAVLTTLLSGIYPSWILSGFNTTGISRGISLFEGNKGNSRKALLVFQFVVSLAFITGSIVVGRQIAFMRDRDLGFSSDGIISIRLPWNGRDKQAVLAEKIERMAGVEGLTREWFPPMGNSYMMTRFKYHEEGNKPIELDASAKLGDKNFIPLYGLRLLAGRNYIESDSLREVVINQTFSKALGFSSPMDAVGRQLEWQNGRKCPIVGVVADFHEQSFHEKIEPAFLGFEPSRAFNLGVRLSSRKGNTVDAALEEIRQAWQSVYPDEPWTYSFLDDSIRELYLKEKKTQQLTNAATGIAIFISAIGLLGLIAFLAEQRVKEIGIRKVLGATVGQVVWLLSRDFVKLICLGVVIASPIAWWAMQRWLQDFAYRISLSWWMFASAGLIVTTITLVTIGFQALRAARANPVKSLRTE</sequence>
<evidence type="ECO:0000256" key="1">
    <source>
        <dbReference type="ARBA" id="ARBA00004651"/>
    </source>
</evidence>
<protein>
    <submittedName>
        <fullName evidence="9">ABC transporter permease</fullName>
    </submittedName>
</protein>
<comment type="subcellular location">
    <subcellularLocation>
        <location evidence="1">Cell membrane</location>
        <topology evidence="1">Multi-pass membrane protein</topology>
    </subcellularLocation>
</comment>
<feature type="domain" description="MacB-like periplasmic core" evidence="8">
    <location>
        <begin position="20"/>
        <end position="253"/>
    </location>
</feature>
<evidence type="ECO:0000313" key="9">
    <source>
        <dbReference type="EMBL" id="GAA4446578.1"/>
    </source>
</evidence>
<keyword evidence="10" id="KW-1185">Reference proteome</keyword>
<dbReference type="Pfam" id="PF02687">
    <property type="entry name" value="FtsX"/>
    <property type="match status" value="2"/>
</dbReference>
<dbReference type="InterPro" id="IPR025857">
    <property type="entry name" value="MacB_PCD"/>
</dbReference>
<evidence type="ECO:0000256" key="4">
    <source>
        <dbReference type="ARBA" id="ARBA00022989"/>
    </source>
</evidence>
<feature type="transmembrane region" description="Helical" evidence="6">
    <location>
        <begin position="21"/>
        <end position="40"/>
    </location>
</feature>
<keyword evidence="5 6" id="KW-0472">Membrane</keyword>
<dbReference type="PANTHER" id="PTHR30572">
    <property type="entry name" value="MEMBRANE COMPONENT OF TRANSPORTER-RELATED"/>
    <property type="match status" value="1"/>
</dbReference>
<accession>A0ABP8MB98</accession>
<organism evidence="9 10">
    <name type="scientific">Ravibacter arvi</name>
    <dbReference type="NCBI Taxonomy" id="2051041"/>
    <lineage>
        <taxon>Bacteria</taxon>
        <taxon>Pseudomonadati</taxon>
        <taxon>Bacteroidota</taxon>
        <taxon>Cytophagia</taxon>
        <taxon>Cytophagales</taxon>
        <taxon>Spirosomataceae</taxon>
        <taxon>Ravibacter</taxon>
    </lineage>
</organism>
<feature type="transmembrane region" description="Helical" evidence="6">
    <location>
        <begin position="390"/>
        <end position="417"/>
    </location>
</feature>
<dbReference type="PROSITE" id="PS00599">
    <property type="entry name" value="AA_TRANSFER_CLASS_2"/>
    <property type="match status" value="1"/>
</dbReference>
<feature type="transmembrane region" description="Helical" evidence="6">
    <location>
        <begin position="738"/>
        <end position="757"/>
    </location>
</feature>
<evidence type="ECO:0000259" key="7">
    <source>
        <dbReference type="Pfam" id="PF02687"/>
    </source>
</evidence>
<evidence type="ECO:0000256" key="5">
    <source>
        <dbReference type="ARBA" id="ARBA00023136"/>
    </source>
</evidence>
<evidence type="ECO:0000256" key="3">
    <source>
        <dbReference type="ARBA" id="ARBA00022692"/>
    </source>
</evidence>
<dbReference type="Proteomes" id="UP001501508">
    <property type="component" value="Unassembled WGS sequence"/>
</dbReference>
<feature type="domain" description="ABC3 transporter permease C-terminal" evidence="7">
    <location>
        <begin position="301"/>
        <end position="416"/>
    </location>
</feature>
<keyword evidence="2" id="KW-1003">Cell membrane</keyword>
<dbReference type="Pfam" id="PF12704">
    <property type="entry name" value="MacB_PCD"/>
    <property type="match status" value="1"/>
</dbReference>
<gene>
    <name evidence="9" type="ORF">GCM10023091_39950</name>
</gene>
<comment type="caution">
    <text evidence="9">The sequence shown here is derived from an EMBL/GenBank/DDBJ whole genome shotgun (WGS) entry which is preliminary data.</text>
</comment>
<feature type="transmembrane region" description="Helical" evidence="6">
    <location>
        <begin position="689"/>
        <end position="710"/>
    </location>
</feature>
<dbReference type="RefSeq" id="WP_345032511.1">
    <property type="nucleotide sequence ID" value="NZ_BAABEY010000036.1"/>
</dbReference>
<name>A0ABP8MB98_9BACT</name>
<feature type="transmembrane region" description="Helical" evidence="6">
    <location>
        <begin position="342"/>
        <end position="370"/>
    </location>
</feature>
<dbReference type="EMBL" id="BAABEY010000036">
    <property type="protein sequence ID" value="GAA4446578.1"/>
    <property type="molecule type" value="Genomic_DNA"/>
</dbReference>